<evidence type="ECO:0000313" key="5">
    <source>
        <dbReference type="EMBL" id="AEA47412.1"/>
    </source>
</evidence>
<dbReference type="Gene3D" id="3.40.50.150">
    <property type="entry name" value="Vaccinia Virus protein VP39"/>
    <property type="match status" value="1"/>
</dbReference>
<comment type="similarity">
    <text evidence="2">Belongs to the TlyA family.</text>
</comment>
<dbReference type="InterPro" id="IPR036986">
    <property type="entry name" value="S4_RNA-bd_sf"/>
</dbReference>
<dbReference type="PANTHER" id="PTHR32319:SF0">
    <property type="entry name" value="BACTERIAL HEMOLYSIN-LIKE PROTEIN"/>
    <property type="match status" value="1"/>
</dbReference>
<dbReference type="HOGENOM" id="CLU_1253582_0_0_2"/>
<evidence type="ECO:0000259" key="4">
    <source>
        <dbReference type="SMART" id="SM00363"/>
    </source>
</evidence>
<keyword evidence="1 3" id="KW-0694">RNA-binding</keyword>
<dbReference type="SUPFAM" id="SSF53335">
    <property type="entry name" value="S-adenosyl-L-methionine-dependent methyltransferases"/>
    <property type="match status" value="1"/>
</dbReference>
<sequence length="218" mass="24856">MRLDQFLVSKGFFTTRQKAKEAIKRGFVFVNGVRVTKPSARVSGDAEIEVRCEERPRGYWKLAEIDARWKIIDKNDIVLDLGSSAGGFLLYASERAKKVYGIEFSREFEEELRKIESDRKNVRVFIGDAFTFDTSMLEPLDVILDDLTLEPSASLKALSRFLPLLKDGGRVLFVMKEGKNPEFEEYGLEVVDVIDSSERREKYFLLIKSCKVPPSASP</sequence>
<dbReference type="InterPro" id="IPR002877">
    <property type="entry name" value="RNA_MeTrfase_FtsJ_dom"/>
</dbReference>
<gene>
    <name evidence="5" type="ordered locus">Arcve_1408</name>
</gene>
<proteinExistence type="inferred from homology"/>
<protein>
    <submittedName>
        <fullName evidence="5">RNA-binding S4 domain protein</fullName>
    </submittedName>
</protein>
<keyword evidence="6" id="KW-1185">Reference proteome</keyword>
<dbReference type="GO" id="GO:0032259">
    <property type="term" value="P:methylation"/>
    <property type="evidence" value="ECO:0007669"/>
    <property type="project" value="InterPro"/>
</dbReference>
<evidence type="ECO:0000313" key="6">
    <source>
        <dbReference type="Proteomes" id="UP000008136"/>
    </source>
</evidence>
<dbReference type="RefSeq" id="WP_013684073.1">
    <property type="nucleotide sequence ID" value="NC_015320.1"/>
</dbReference>
<name>F2KNT5_ARCVS</name>
<organism evidence="5 6">
    <name type="scientific">Archaeoglobus veneficus (strain DSM 11195 / SNP6)</name>
    <dbReference type="NCBI Taxonomy" id="693661"/>
    <lineage>
        <taxon>Archaea</taxon>
        <taxon>Methanobacteriati</taxon>
        <taxon>Methanobacteriota</taxon>
        <taxon>Archaeoglobi</taxon>
        <taxon>Archaeoglobales</taxon>
        <taxon>Archaeoglobaceae</taxon>
        <taxon>Archaeoglobus</taxon>
    </lineage>
</organism>
<dbReference type="eggNOG" id="arCOG00080">
    <property type="taxonomic scope" value="Archaea"/>
</dbReference>
<dbReference type="InterPro" id="IPR029063">
    <property type="entry name" value="SAM-dependent_MTases_sf"/>
</dbReference>
<dbReference type="SMART" id="SM00363">
    <property type="entry name" value="S4"/>
    <property type="match status" value="1"/>
</dbReference>
<dbReference type="GeneID" id="10394531"/>
<dbReference type="EMBL" id="CP002588">
    <property type="protein sequence ID" value="AEA47412.1"/>
    <property type="molecule type" value="Genomic_DNA"/>
</dbReference>
<dbReference type="AlphaFoldDB" id="F2KNT5"/>
<evidence type="ECO:0000256" key="3">
    <source>
        <dbReference type="PROSITE-ProRule" id="PRU00182"/>
    </source>
</evidence>
<reference evidence="5 6" key="1">
    <citation type="submission" date="2011-03" db="EMBL/GenBank/DDBJ databases">
        <title>The complete genome of Archaeoglobus veneficus SNP6.</title>
        <authorList>
            <consortium name="US DOE Joint Genome Institute (JGI-PGF)"/>
            <person name="Lucas S."/>
            <person name="Copeland A."/>
            <person name="Lapidus A."/>
            <person name="Bruce D."/>
            <person name="Goodwin L."/>
            <person name="Pitluck S."/>
            <person name="Kyrpides N."/>
            <person name="Mavromatis K."/>
            <person name="Pagani I."/>
            <person name="Ivanova N."/>
            <person name="Mikhailova N."/>
            <person name="Lu M."/>
            <person name="Detter J.C."/>
            <person name="Tapia R."/>
            <person name="Han C."/>
            <person name="Land M."/>
            <person name="Hauser L."/>
            <person name="Markowitz V."/>
            <person name="Cheng J.-F."/>
            <person name="Hugenholtz P."/>
            <person name="Woyke T."/>
            <person name="Wu D."/>
            <person name="Spring S."/>
            <person name="Brambilla E."/>
            <person name="Klenk H.-P."/>
            <person name="Eisen J.A."/>
        </authorList>
    </citation>
    <scope>NUCLEOTIDE SEQUENCE [LARGE SCALE GENOMIC DNA]</scope>
    <source>
        <strain>SNP6</strain>
    </source>
</reference>
<dbReference type="KEGG" id="ave:Arcve_1408"/>
<dbReference type="InterPro" id="IPR002942">
    <property type="entry name" value="S4_RNA-bd"/>
</dbReference>
<dbReference type="STRING" id="693661.Arcve_1408"/>
<dbReference type="GO" id="GO:0008168">
    <property type="term" value="F:methyltransferase activity"/>
    <property type="evidence" value="ECO:0007669"/>
    <property type="project" value="InterPro"/>
</dbReference>
<dbReference type="CDD" id="cd02440">
    <property type="entry name" value="AdoMet_MTases"/>
    <property type="match status" value="1"/>
</dbReference>
<dbReference type="InterPro" id="IPR047048">
    <property type="entry name" value="TlyA"/>
</dbReference>
<dbReference type="CDD" id="cd00165">
    <property type="entry name" value="S4"/>
    <property type="match status" value="1"/>
</dbReference>
<dbReference type="Pfam" id="PF01479">
    <property type="entry name" value="S4"/>
    <property type="match status" value="1"/>
</dbReference>
<dbReference type="Pfam" id="PF01728">
    <property type="entry name" value="FtsJ"/>
    <property type="match status" value="1"/>
</dbReference>
<dbReference type="Proteomes" id="UP000008136">
    <property type="component" value="Chromosome"/>
</dbReference>
<dbReference type="PANTHER" id="PTHR32319">
    <property type="entry name" value="BACTERIAL HEMOLYSIN-LIKE PROTEIN"/>
    <property type="match status" value="1"/>
</dbReference>
<dbReference type="Gene3D" id="3.10.290.10">
    <property type="entry name" value="RNA-binding S4 domain"/>
    <property type="match status" value="1"/>
</dbReference>
<evidence type="ECO:0000256" key="2">
    <source>
        <dbReference type="ARBA" id="ARBA00029460"/>
    </source>
</evidence>
<dbReference type="GO" id="GO:0003723">
    <property type="term" value="F:RNA binding"/>
    <property type="evidence" value="ECO:0007669"/>
    <property type="project" value="UniProtKB-KW"/>
</dbReference>
<evidence type="ECO:0000256" key="1">
    <source>
        <dbReference type="ARBA" id="ARBA00022884"/>
    </source>
</evidence>
<accession>F2KNT5</accession>
<dbReference type="PROSITE" id="PS50889">
    <property type="entry name" value="S4"/>
    <property type="match status" value="1"/>
</dbReference>
<feature type="domain" description="RNA-binding S4" evidence="4">
    <location>
        <begin position="1"/>
        <end position="61"/>
    </location>
</feature>
<dbReference type="OrthoDB" id="134864at2157"/>